<protein>
    <recommendedName>
        <fullName evidence="3">Pyrroloquinoline quinone-dependent pyranose dehydrogenase beta-propeller domain-containing protein</fullName>
    </recommendedName>
</protein>
<evidence type="ECO:0000256" key="2">
    <source>
        <dbReference type="SAM" id="SignalP"/>
    </source>
</evidence>
<feature type="region of interest" description="Disordered" evidence="1">
    <location>
        <begin position="366"/>
        <end position="389"/>
    </location>
</feature>
<comment type="caution">
    <text evidence="4">The sequence shown here is derived from an EMBL/GenBank/DDBJ whole genome shotgun (WGS) entry which is preliminary data.</text>
</comment>
<feature type="compositionally biased region" description="Polar residues" evidence="1">
    <location>
        <begin position="369"/>
        <end position="387"/>
    </location>
</feature>
<organism evidence="4 5">
    <name type="scientific">Plectosphaerella cucumerina</name>
    <dbReference type="NCBI Taxonomy" id="40658"/>
    <lineage>
        <taxon>Eukaryota</taxon>
        <taxon>Fungi</taxon>
        <taxon>Dikarya</taxon>
        <taxon>Ascomycota</taxon>
        <taxon>Pezizomycotina</taxon>
        <taxon>Sordariomycetes</taxon>
        <taxon>Hypocreomycetidae</taxon>
        <taxon>Glomerellales</taxon>
        <taxon>Plectosphaerellaceae</taxon>
        <taxon>Plectosphaerella</taxon>
    </lineage>
</organism>
<dbReference type="Proteomes" id="UP000813385">
    <property type="component" value="Unassembled WGS sequence"/>
</dbReference>
<gene>
    <name evidence="4" type="ORF">B0T11DRAFT_285769</name>
</gene>
<evidence type="ECO:0000259" key="3">
    <source>
        <dbReference type="Pfam" id="PF22807"/>
    </source>
</evidence>
<proteinExistence type="predicted"/>
<dbReference type="SUPFAM" id="SSF50952">
    <property type="entry name" value="Soluble quinoprotein glucose dehydrogenase"/>
    <property type="match status" value="1"/>
</dbReference>
<feature type="chain" id="PRO_5035428265" description="Pyrroloquinoline quinone-dependent pyranose dehydrogenase beta-propeller domain-containing protein" evidence="2">
    <location>
        <begin position="22"/>
        <end position="475"/>
    </location>
</feature>
<dbReference type="EMBL" id="JAGPXD010000004">
    <property type="protein sequence ID" value="KAH7359113.1"/>
    <property type="molecule type" value="Genomic_DNA"/>
</dbReference>
<sequence length="475" mass="50224">MLSQFAPLLWFLASQGANILAAETCSNNLEPDYSAPVAANGWSYRLVTKDLLSPRSILVDSEGALLVLDAGSGIKRLTLKDDGGTCISRQDGSDVVQSSELNHGLALSTDGRTLYASSSDKVYAWPYSAEEGRVTGSNSTVVTGMINGGHTSRTLLVSQKFPGMLVVSRGSEGNLDALCGDETSGHCQIRAFNMSESNPGSPFNFTTDGVRLGWGLRNSVGVAENPVVGGIWSVENSVDNLERAGEDIHRDNPGEELNYHGSFNDTDGGGNYGYPECLALWETDGFPERGDLATGNQFNASGNTDAPEDSRCKNERVAPRLTFQAHTAPLDILFTPDGSEALVTFHGSWNRDSPVGYKLSSISFRDGQSADSSDSKTAAQDVLSNASPGDCPERCFRPVGLAWDREQRLYMTSDSTGEIYVLMRSDASATGPGASPTQSGQPDIGAPLSSSGLAMVLGMAAAAVILGRSLGGLRP</sequence>
<dbReference type="AlphaFoldDB" id="A0A8K0TIP2"/>
<keyword evidence="2" id="KW-0732">Signal</keyword>
<dbReference type="InterPro" id="IPR054539">
    <property type="entry name" value="Beta-prop_PDH"/>
</dbReference>
<evidence type="ECO:0000313" key="5">
    <source>
        <dbReference type="Proteomes" id="UP000813385"/>
    </source>
</evidence>
<reference evidence="4" key="1">
    <citation type="journal article" date="2021" name="Nat. Commun.">
        <title>Genetic determinants of endophytism in the Arabidopsis root mycobiome.</title>
        <authorList>
            <person name="Mesny F."/>
            <person name="Miyauchi S."/>
            <person name="Thiergart T."/>
            <person name="Pickel B."/>
            <person name="Atanasova L."/>
            <person name="Karlsson M."/>
            <person name="Huettel B."/>
            <person name="Barry K.W."/>
            <person name="Haridas S."/>
            <person name="Chen C."/>
            <person name="Bauer D."/>
            <person name="Andreopoulos W."/>
            <person name="Pangilinan J."/>
            <person name="LaButti K."/>
            <person name="Riley R."/>
            <person name="Lipzen A."/>
            <person name="Clum A."/>
            <person name="Drula E."/>
            <person name="Henrissat B."/>
            <person name="Kohler A."/>
            <person name="Grigoriev I.V."/>
            <person name="Martin F.M."/>
            <person name="Hacquard S."/>
        </authorList>
    </citation>
    <scope>NUCLEOTIDE SEQUENCE</scope>
    <source>
        <strain evidence="4">MPI-CAGE-AT-0016</strain>
    </source>
</reference>
<keyword evidence="5" id="KW-1185">Reference proteome</keyword>
<dbReference type="Pfam" id="PF22807">
    <property type="entry name" value="TrAA12"/>
    <property type="match status" value="1"/>
</dbReference>
<accession>A0A8K0TIP2</accession>
<evidence type="ECO:0000256" key="1">
    <source>
        <dbReference type="SAM" id="MobiDB-lite"/>
    </source>
</evidence>
<dbReference type="InterPro" id="IPR011041">
    <property type="entry name" value="Quinoprot_gluc/sorb_DH_b-prop"/>
</dbReference>
<dbReference type="Gene3D" id="2.120.10.30">
    <property type="entry name" value="TolB, C-terminal domain"/>
    <property type="match status" value="1"/>
</dbReference>
<dbReference type="OrthoDB" id="507128at2759"/>
<evidence type="ECO:0000313" key="4">
    <source>
        <dbReference type="EMBL" id="KAH7359113.1"/>
    </source>
</evidence>
<dbReference type="InterPro" id="IPR011042">
    <property type="entry name" value="6-blade_b-propeller_TolB-like"/>
</dbReference>
<feature type="domain" description="Pyrroloquinoline quinone-dependent pyranose dehydrogenase beta-propeller" evidence="3">
    <location>
        <begin position="36"/>
        <end position="424"/>
    </location>
</feature>
<name>A0A8K0TIP2_9PEZI</name>
<feature type="signal peptide" evidence="2">
    <location>
        <begin position="1"/>
        <end position="21"/>
    </location>
</feature>